<organism evidence="2 3">
    <name type="scientific">Limosilactobacillus pontis DSM 8475</name>
    <dbReference type="NCBI Taxonomy" id="1423794"/>
    <lineage>
        <taxon>Bacteria</taxon>
        <taxon>Bacillati</taxon>
        <taxon>Bacillota</taxon>
        <taxon>Bacilli</taxon>
        <taxon>Lactobacillales</taxon>
        <taxon>Lactobacillaceae</taxon>
        <taxon>Limosilactobacillus</taxon>
    </lineage>
</organism>
<dbReference type="Proteomes" id="UP000051085">
    <property type="component" value="Unassembled WGS sequence"/>
</dbReference>
<evidence type="ECO:0000313" key="2">
    <source>
        <dbReference type="EMBL" id="KRM36168.1"/>
    </source>
</evidence>
<dbReference type="AlphaFoldDB" id="A0A922TIW1"/>
<protein>
    <recommendedName>
        <fullName evidence="4">Zinc ribbon domain-containing protein</fullName>
    </recommendedName>
</protein>
<name>A0A922TIW1_9LACO</name>
<keyword evidence="1" id="KW-0472">Membrane</keyword>
<accession>A0A922TIW1</accession>
<dbReference type="EMBL" id="AZGO01000053">
    <property type="protein sequence ID" value="KRM36168.1"/>
    <property type="molecule type" value="Genomic_DNA"/>
</dbReference>
<sequence>MKDNKLSITCPNCGKLNVIGSPRCSNSGHPLPNSNQWGPPQHQRIPKRLVGITLTVAAVLAMILLWTIIQHNQALSYATFLNSAPQKVILYNARHRPVKTVYLIGDQRKKTTTGIQGTLVVANKVRPDSDYRNLRPVRYTDSRSAGMVVIETKPTMRFYYPERTGKLTYNGRCTVAGHPDVRYFSWQNISGGVTK</sequence>
<dbReference type="GeneID" id="87979516"/>
<evidence type="ECO:0008006" key="4">
    <source>
        <dbReference type="Google" id="ProtNLM"/>
    </source>
</evidence>
<comment type="caution">
    <text evidence="2">The sequence shown here is derived from an EMBL/GenBank/DDBJ whole genome shotgun (WGS) entry which is preliminary data.</text>
</comment>
<evidence type="ECO:0000313" key="3">
    <source>
        <dbReference type="Proteomes" id="UP000051085"/>
    </source>
</evidence>
<proteinExistence type="predicted"/>
<dbReference type="RefSeq" id="WP_057807231.1">
    <property type="nucleotide sequence ID" value="NZ_AZGO01000053.1"/>
</dbReference>
<keyword evidence="1" id="KW-1133">Transmembrane helix</keyword>
<keyword evidence="1" id="KW-0812">Transmembrane</keyword>
<reference evidence="2 3" key="1">
    <citation type="journal article" date="2015" name="Genome Announc.">
        <title>Expanding the biotechnology potential of lactobacilli through comparative genomics of 213 strains and associated genera.</title>
        <authorList>
            <person name="Sun Z."/>
            <person name="Harris H.M."/>
            <person name="McCann A."/>
            <person name="Guo C."/>
            <person name="Argimon S."/>
            <person name="Zhang W."/>
            <person name="Yang X."/>
            <person name="Jeffery I.B."/>
            <person name="Cooney J.C."/>
            <person name="Kagawa T.F."/>
            <person name="Liu W."/>
            <person name="Song Y."/>
            <person name="Salvetti E."/>
            <person name="Wrobel A."/>
            <person name="Rasinkangas P."/>
            <person name="Parkhill J."/>
            <person name="Rea M.C."/>
            <person name="O'Sullivan O."/>
            <person name="Ritari J."/>
            <person name="Douillard F.P."/>
            <person name="Paul Ross R."/>
            <person name="Yang R."/>
            <person name="Briner A.E."/>
            <person name="Felis G.E."/>
            <person name="de Vos W.M."/>
            <person name="Barrangou R."/>
            <person name="Klaenhammer T.R."/>
            <person name="Caufield P.W."/>
            <person name="Cui Y."/>
            <person name="Zhang H."/>
            <person name="O'Toole P.W."/>
        </authorList>
    </citation>
    <scope>NUCLEOTIDE SEQUENCE [LARGE SCALE GENOMIC DNA]</scope>
    <source>
        <strain evidence="2 3">DSM 8475</strain>
    </source>
</reference>
<gene>
    <name evidence="2" type="ORF">FD34_GL000175</name>
</gene>
<feature type="transmembrane region" description="Helical" evidence="1">
    <location>
        <begin position="49"/>
        <end position="69"/>
    </location>
</feature>
<evidence type="ECO:0000256" key="1">
    <source>
        <dbReference type="SAM" id="Phobius"/>
    </source>
</evidence>